<dbReference type="InterPro" id="IPR053637">
    <property type="entry name" value="Archaeal_lipid_biosynth_FwdD"/>
</dbReference>
<dbReference type="PIRSF" id="PIRSF015873">
    <property type="entry name" value="FwdD"/>
    <property type="match status" value="1"/>
</dbReference>
<gene>
    <name evidence="2" type="ORF">MetfoDRAFT_0358</name>
</gene>
<dbReference type="InterPro" id="IPR009010">
    <property type="entry name" value="Asp_de-COase-like_dom_sf"/>
</dbReference>
<dbReference type="EMBL" id="AGJL01000006">
    <property type="protein sequence ID" value="EHP88560.1"/>
    <property type="molecule type" value="Genomic_DNA"/>
</dbReference>
<dbReference type="NCBIfam" id="NF042908">
    <property type="entry name" value="FMD_DH_FwdD"/>
    <property type="match status" value="1"/>
</dbReference>
<dbReference type="OrthoDB" id="116806at2157"/>
<dbReference type="Pfam" id="PF01568">
    <property type="entry name" value="Molydop_binding"/>
    <property type="match status" value="1"/>
</dbReference>
<dbReference type="GO" id="GO:0016491">
    <property type="term" value="F:oxidoreductase activity"/>
    <property type="evidence" value="ECO:0007669"/>
    <property type="project" value="InterPro"/>
</dbReference>
<evidence type="ECO:0000313" key="3">
    <source>
        <dbReference type="Proteomes" id="UP000003706"/>
    </source>
</evidence>
<name>H1KX35_9EURY</name>
<evidence type="ECO:0000259" key="1">
    <source>
        <dbReference type="Pfam" id="PF01568"/>
    </source>
</evidence>
<organism evidence="2 3">
    <name type="scientific">Methanotorris formicicus Mc-S-70</name>
    <dbReference type="NCBI Taxonomy" id="647171"/>
    <lineage>
        <taxon>Archaea</taxon>
        <taxon>Methanobacteriati</taxon>
        <taxon>Methanobacteriota</taxon>
        <taxon>Methanomada group</taxon>
        <taxon>Methanococci</taxon>
        <taxon>Methanococcales</taxon>
        <taxon>Methanocaldococcaceae</taxon>
        <taxon>Methanotorris</taxon>
    </lineage>
</organism>
<dbReference type="Proteomes" id="UP000003706">
    <property type="component" value="Unassembled WGS sequence"/>
</dbReference>
<protein>
    <submittedName>
        <fullName evidence="2">Molybdopterin dinucleotide-binding region</fullName>
    </submittedName>
</protein>
<dbReference type="Gene3D" id="2.40.40.20">
    <property type="match status" value="1"/>
</dbReference>
<comment type="caution">
    <text evidence="2">The sequence shown here is derived from an EMBL/GenBank/DDBJ whole genome shotgun (WGS) entry which is preliminary data.</text>
</comment>
<dbReference type="InterPro" id="IPR012040">
    <property type="entry name" value="Formylmethanofuran_DH_dsu"/>
</dbReference>
<sequence length="127" mass="14343">MKFYLNTGRTIWQGEAIEAGKNLDLYVKAAGVCYINEDEMNTLGIKEGDKIKVKSEYGEVVVFAKKATEPMPKGMIYIPMGPWANKVVLPETNSTAMPSYKGPLPVEIEKTEEEFLDMPKLMRTYLE</sequence>
<dbReference type="SUPFAM" id="SSF50692">
    <property type="entry name" value="ADC-like"/>
    <property type="match status" value="1"/>
</dbReference>
<proteinExistence type="predicted"/>
<evidence type="ECO:0000313" key="2">
    <source>
        <dbReference type="EMBL" id="EHP88560.1"/>
    </source>
</evidence>
<dbReference type="PATRIC" id="fig|647171.4.peg.353"/>
<feature type="domain" description="Molybdopterin dinucleotide-binding" evidence="1">
    <location>
        <begin position="3"/>
        <end position="102"/>
    </location>
</feature>
<dbReference type="RefSeq" id="WP_007043804.1">
    <property type="nucleotide sequence ID" value="NZ_AGJL01000006.1"/>
</dbReference>
<reference evidence="2 3" key="1">
    <citation type="submission" date="2011-09" db="EMBL/GenBank/DDBJ databases">
        <title>The draft genome of Methanotorris formicicus Mc-S-70.</title>
        <authorList>
            <consortium name="US DOE Joint Genome Institute (JGI-PGF)"/>
            <person name="Lucas S."/>
            <person name="Han J."/>
            <person name="Lapidus A."/>
            <person name="Cheng J.-F."/>
            <person name="Goodwin L."/>
            <person name="Pitluck S."/>
            <person name="Peters L."/>
            <person name="Land M.L."/>
            <person name="Hauser L."/>
            <person name="Sieprawska-Lupa M."/>
            <person name="Takai K."/>
            <person name="Miyazaki J."/>
            <person name="Whitman W."/>
            <person name="Woyke T.J."/>
        </authorList>
    </citation>
    <scope>NUCLEOTIDE SEQUENCE [LARGE SCALE GENOMIC DNA]</scope>
    <source>
        <strain evidence="2 3">Mc-S-70</strain>
    </source>
</reference>
<keyword evidence="3" id="KW-1185">Reference proteome</keyword>
<accession>H1KX35</accession>
<dbReference type="STRING" id="647171.MetfoDRAFT_0358"/>
<dbReference type="GO" id="GO:0043546">
    <property type="term" value="F:molybdopterin cofactor binding"/>
    <property type="evidence" value="ECO:0007669"/>
    <property type="project" value="InterPro"/>
</dbReference>
<dbReference type="AlphaFoldDB" id="H1KX35"/>
<dbReference type="InterPro" id="IPR006657">
    <property type="entry name" value="MoPterin_dinucl-bd_dom"/>
</dbReference>